<keyword evidence="7 11" id="KW-0012">Acyltransferase</keyword>
<reference evidence="13" key="1">
    <citation type="journal article" date="2019" name="PLoS Negl. Trop. Dis.">
        <title>Revisiting the worldwide diversity of Leptospira species in the environment.</title>
        <authorList>
            <person name="Vincent A.T."/>
            <person name="Schiettekatte O."/>
            <person name="Bourhy P."/>
            <person name="Veyrier F.J."/>
            <person name="Picardeau M."/>
        </authorList>
    </citation>
    <scope>NUCLEOTIDE SEQUENCE [LARGE SCALE GENOMIC DNA]</scope>
    <source>
        <strain evidence="13">201300427</strain>
    </source>
</reference>
<dbReference type="Proteomes" id="UP000298058">
    <property type="component" value="Unassembled WGS sequence"/>
</dbReference>
<dbReference type="PRINTS" id="PR01210">
    <property type="entry name" value="GGTRANSPTASE"/>
</dbReference>
<dbReference type="NCBIfam" id="TIGR00066">
    <property type="entry name" value="g_glut_trans"/>
    <property type="match status" value="1"/>
</dbReference>
<comment type="pathway">
    <text evidence="11">Sulfur metabolism; glutathione metabolism.</text>
</comment>
<feature type="active site" description="Nucleophile" evidence="9">
    <location>
        <position position="400"/>
    </location>
</feature>
<dbReference type="UniPathway" id="UPA00204"/>
<evidence type="ECO:0000256" key="6">
    <source>
        <dbReference type="ARBA" id="ARBA00023145"/>
    </source>
</evidence>
<dbReference type="InterPro" id="IPR043137">
    <property type="entry name" value="GGT_ssub_C"/>
</dbReference>
<evidence type="ECO:0000256" key="7">
    <source>
        <dbReference type="ARBA" id="ARBA00023315"/>
    </source>
</evidence>
<dbReference type="InterPro" id="IPR000101">
    <property type="entry name" value="GGT_peptidase"/>
</dbReference>
<keyword evidence="14" id="KW-1185">Reference proteome</keyword>
<feature type="binding site" evidence="10">
    <location>
        <position position="442"/>
    </location>
    <ligand>
        <name>L-glutamate</name>
        <dbReference type="ChEBI" id="CHEBI:29985"/>
    </ligand>
</feature>
<dbReference type="OrthoDB" id="9781342at2"/>
<dbReference type="EC" id="2.3.2.2" evidence="11"/>
<name>A0A4R9LY73_9LEPT</name>
<dbReference type="RefSeq" id="WP_135761079.1">
    <property type="nucleotide sequence ID" value="NZ_RQHW01000047.1"/>
</dbReference>
<feature type="binding site" evidence="10">
    <location>
        <begin position="471"/>
        <end position="472"/>
    </location>
    <ligand>
        <name>L-glutamate</name>
        <dbReference type="ChEBI" id="CHEBI:29985"/>
    </ligand>
</feature>
<comment type="catalytic activity">
    <reaction evidence="1 11">
        <text>an S-substituted glutathione + H2O = an S-substituted L-cysteinylglycine + L-glutamate</text>
        <dbReference type="Rhea" id="RHEA:59468"/>
        <dbReference type="ChEBI" id="CHEBI:15377"/>
        <dbReference type="ChEBI" id="CHEBI:29985"/>
        <dbReference type="ChEBI" id="CHEBI:90779"/>
        <dbReference type="ChEBI" id="CHEBI:143103"/>
        <dbReference type="EC" id="3.4.19.13"/>
    </reaction>
</comment>
<accession>A0A4R9LY73</accession>
<evidence type="ECO:0000256" key="11">
    <source>
        <dbReference type="RuleBase" id="RU368036"/>
    </source>
</evidence>
<dbReference type="EMBL" id="RQHW01000047">
    <property type="protein sequence ID" value="TGN18395.1"/>
    <property type="molecule type" value="Genomic_DNA"/>
</dbReference>
<comment type="similarity">
    <text evidence="3 11">Belongs to the gamma-glutamyltransferase family.</text>
</comment>
<feature type="signal peptide" evidence="12">
    <location>
        <begin position="1"/>
        <end position="26"/>
    </location>
</feature>
<dbReference type="InterPro" id="IPR051792">
    <property type="entry name" value="GGT_bact"/>
</dbReference>
<dbReference type="InterPro" id="IPR029055">
    <property type="entry name" value="Ntn_hydrolases_N"/>
</dbReference>
<dbReference type="PANTHER" id="PTHR43199">
    <property type="entry name" value="GLUTATHIONE HYDROLASE"/>
    <property type="match status" value="1"/>
</dbReference>
<dbReference type="AlphaFoldDB" id="A0A4R9LY73"/>
<protein>
    <recommendedName>
        <fullName evidence="11">Glutathione hydrolase proenzyme</fullName>
        <ecNumber evidence="11">2.3.2.2</ecNumber>
        <ecNumber evidence="11">3.4.19.13</ecNumber>
    </recommendedName>
    <component>
        <recommendedName>
            <fullName evidence="11">Glutathione hydrolase large chain</fullName>
        </recommendedName>
    </component>
    <component>
        <recommendedName>
            <fullName evidence="11">Glutathione hydrolase small chain</fullName>
        </recommendedName>
    </component>
</protein>
<dbReference type="GO" id="GO:0103068">
    <property type="term" value="F:leukotriene C4 gamma-glutamyl transferase activity"/>
    <property type="evidence" value="ECO:0007669"/>
    <property type="project" value="UniProtKB-EC"/>
</dbReference>
<comment type="catalytic activity">
    <reaction evidence="2 11">
        <text>glutathione + H2O = L-cysteinylglycine + L-glutamate</text>
        <dbReference type="Rhea" id="RHEA:28807"/>
        <dbReference type="ChEBI" id="CHEBI:15377"/>
        <dbReference type="ChEBI" id="CHEBI:29985"/>
        <dbReference type="ChEBI" id="CHEBI:57925"/>
        <dbReference type="ChEBI" id="CHEBI:61694"/>
        <dbReference type="EC" id="3.4.19.13"/>
    </reaction>
</comment>
<dbReference type="GO" id="GO:0006750">
    <property type="term" value="P:glutathione biosynthetic process"/>
    <property type="evidence" value="ECO:0007669"/>
    <property type="project" value="UniProtKB-KW"/>
</dbReference>
<evidence type="ECO:0000313" key="13">
    <source>
        <dbReference type="EMBL" id="TGN18395.1"/>
    </source>
</evidence>
<keyword evidence="5 11" id="KW-0378">Hydrolase</keyword>
<evidence type="ECO:0000256" key="8">
    <source>
        <dbReference type="ARBA" id="ARBA00047417"/>
    </source>
</evidence>
<keyword evidence="12" id="KW-0732">Signal</keyword>
<feature type="binding site" evidence="10">
    <location>
        <begin position="418"/>
        <end position="420"/>
    </location>
    <ligand>
        <name>L-glutamate</name>
        <dbReference type="ChEBI" id="CHEBI:29985"/>
    </ligand>
</feature>
<evidence type="ECO:0000256" key="3">
    <source>
        <dbReference type="ARBA" id="ARBA00009381"/>
    </source>
</evidence>
<dbReference type="Pfam" id="PF01019">
    <property type="entry name" value="G_glu_transpept"/>
    <property type="match status" value="1"/>
</dbReference>
<feature type="binding site" evidence="10">
    <location>
        <position position="494"/>
    </location>
    <ligand>
        <name>L-glutamate</name>
        <dbReference type="ChEBI" id="CHEBI:29985"/>
    </ligand>
</feature>
<evidence type="ECO:0000256" key="2">
    <source>
        <dbReference type="ARBA" id="ARBA00001089"/>
    </source>
</evidence>
<dbReference type="PANTHER" id="PTHR43199:SF1">
    <property type="entry name" value="GLUTATHIONE HYDROLASE PROENZYME"/>
    <property type="match status" value="1"/>
</dbReference>
<proteinExistence type="inferred from homology"/>
<evidence type="ECO:0000256" key="4">
    <source>
        <dbReference type="ARBA" id="ARBA00022679"/>
    </source>
</evidence>
<keyword evidence="6 11" id="KW-0865">Zymogen</keyword>
<comment type="PTM">
    <text evidence="11">Cleaved by autocatalysis into a large and a small subunit.</text>
</comment>
<dbReference type="GO" id="GO:0006751">
    <property type="term" value="P:glutathione catabolic process"/>
    <property type="evidence" value="ECO:0007669"/>
    <property type="project" value="UniProtKB-UniRule"/>
</dbReference>
<evidence type="ECO:0000313" key="14">
    <source>
        <dbReference type="Proteomes" id="UP000298058"/>
    </source>
</evidence>
<gene>
    <name evidence="13" type="primary">ggt</name>
    <name evidence="13" type="ORF">EHS15_13425</name>
</gene>
<keyword evidence="4 11" id="KW-0808">Transferase</keyword>
<evidence type="ECO:0000256" key="12">
    <source>
        <dbReference type="SAM" id="SignalP"/>
    </source>
</evidence>
<evidence type="ECO:0000256" key="1">
    <source>
        <dbReference type="ARBA" id="ARBA00001049"/>
    </source>
</evidence>
<comment type="subunit">
    <text evidence="11">This enzyme consists of two polypeptide chains, which are synthesized in precursor form from a single polypeptide.</text>
</comment>
<comment type="caution">
    <text evidence="13">The sequence shown here is derived from an EMBL/GenBank/DDBJ whole genome shotgun (WGS) entry which is preliminary data.</text>
</comment>
<evidence type="ECO:0000256" key="5">
    <source>
        <dbReference type="ARBA" id="ARBA00022801"/>
    </source>
</evidence>
<feature type="binding site" evidence="10">
    <location>
        <position position="126"/>
    </location>
    <ligand>
        <name>L-glutamate</name>
        <dbReference type="ChEBI" id="CHEBI:29985"/>
    </ligand>
</feature>
<sequence length="587" mass="63927">MKLKLYAKSSFLFFFLLLVHCHPAFLQQSGSAASKEIKILPQIEGAPEKRERYEIKGNEFVIATDHPLASDAGMFAWKEGGNVVDSFVAASFAVSVLRPQSTGLLGGGFAVINLNKGKLRKAFDFRERSPEKGIAELYLDENGKPIPGKTLNGPYSAGVPGNIQGLVFIQKKYGKLPLAKVLEPSIHIASKGFSVYGDLARAIQSQWSLMNPEMQSVFGREGRPLREGEMIYQKDLALVLEQIQTNGDAEIREGETAKKIVSYYLSHGEFITASDLKNYQVLETEPIFGTAFGKQIMTMPPPSSGVHLITIFHVWNELNQKKTLPGGEIRPILDLTEAMRVGYRDRANLGGDPKFTAIDVNRLTSLNYAKSEAAEIEKKIVSGAWPQNSSSSLKPESYNTTHISVLDKEGNAVSSTQSVNGSFGAKVLVPGTGLILNNTMDDFSVAPGVPNLYGLVGAASNAIGKGKTPLSSMSPSIVLDEKGNSLIVIGAPGGSQIPTTILNTLYRYQVEGNGLYESASYPRLHHQFQPDILFVEPEAKSNFPEVDLPFYQVQYTRHRAKVFAVAKEGDKLIGVSDPRGDGIPLGF</sequence>
<dbReference type="Gene3D" id="3.60.20.40">
    <property type="match status" value="1"/>
</dbReference>
<dbReference type="SUPFAM" id="SSF56235">
    <property type="entry name" value="N-terminal nucleophile aminohydrolases (Ntn hydrolases)"/>
    <property type="match status" value="1"/>
</dbReference>
<organism evidence="13 14">
    <name type="scientific">Leptospira idonii</name>
    <dbReference type="NCBI Taxonomy" id="1193500"/>
    <lineage>
        <taxon>Bacteria</taxon>
        <taxon>Pseudomonadati</taxon>
        <taxon>Spirochaetota</taxon>
        <taxon>Spirochaetia</taxon>
        <taxon>Leptospirales</taxon>
        <taxon>Leptospiraceae</taxon>
        <taxon>Leptospira</taxon>
    </lineage>
</organism>
<dbReference type="GO" id="GO:0036374">
    <property type="term" value="F:glutathione hydrolase activity"/>
    <property type="evidence" value="ECO:0007669"/>
    <property type="project" value="UniProtKB-UniRule"/>
</dbReference>
<evidence type="ECO:0000256" key="9">
    <source>
        <dbReference type="PIRSR" id="PIRSR600101-1"/>
    </source>
</evidence>
<feature type="chain" id="PRO_5020459276" description="Glutathione hydrolase proenzyme" evidence="12">
    <location>
        <begin position="27"/>
        <end position="587"/>
    </location>
</feature>
<dbReference type="Gene3D" id="1.10.246.230">
    <property type="match status" value="1"/>
</dbReference>
<keyword evidence="11" id="KW-0317">Glutathione biosynthesis</keyword>
<dbReference type="EC" id="3.4.19.13" evidence="11"/>
<comment type="catalytic activity">
    <reaction evidence="8 11">
        <text>an N-terminal (5-L-glutamyl)-[peptide] + an alpha-amino acid = 5-L-glutamyl amino acid + an N-terminal L-alpha-aminoacyl-[peptide]</text>
        <dbReference type="Rhea" id="RHEA:23904"/>
        <dbReference type="Rhea" id="RHEA-COMP:9780"/>
        <dbReference type="Rhea" id="RHEA-COMP:9795"/>
        <dbReference type="ChEBI" id="CHEBI:77644"/>
        <dbReference type="ChEBI" id="CHEBI:78597"/>
        <dbReference type="ChEBI" id="CHEBI:78599"/>
        <dbReference type="ChEBI" id="CHEBI:78608"/>
        <dbReference type="EC" id="2.3.2.2"/>
    </reaction>
</comment>
<evidence type="ECO:0000256" key="10">
    <source>
        <dbReference type="PIRSR" id="PIRSR600101-2"/>
    </source>
</evidence>